<dbReference type="EMBL" id="CM056815">
    <property type="protein sequence ID" value="KAJ8630038.1"/>
    <property type="molecule type" value="Genomic_DNA"/>
</dbReference>
<accession>A0ACC2L9R0</accession>
<dbReference type="Proteomes" id="UP001234297">
    <property type="component" value="Chromosome 7"/>
</dbReference>
<keyword evidence="2" id="KW-1185">Reference proteome</keyword>
<proteinExistence type="predicted"/>
<evidence type="ECO:0000313" key="2">
    <source>
        <dbReference type="Proteomes" id="UP001234297"/>
    </source>
</evidence>
<comment type="caution">
    <text evidence="1">The sequence shown here is derived from an EMBL/GenBank/DDBJ whole genome shotgun (WGS) entry which is preliminary data.</text>
</comment>
<reference evidence="1 2" key="1">
    <citation type="journal article" date="2022" name="Hortic Res">
        <title>A haplotype resolved chromosomal level avocado genome allows analysis of novel avocado genes.</title>
        <authorList>
            <person name="Nath O."/>
            <person name="Fletcher S.J."/>
            <person name="Hayward A."/>
            <person name="Shaw L.M."/>
            <person name="Masouleh A.K."/>
            <person name="Furtado A."/>
            <person name="Henry R.J."/>
            <person name="Mitter N."/>
        </authorList>
    </citation>
    <scope>NUCLEOTIDE SEQUENCE [LARGE SCALE GENOMIC DNA]</scope>
    <source>
        <strain evidence="2">cv. Hass</strain>
    </source>
</reference>
<name>A0ACC2L9R0_PERAE</name>
<organism evidence="1 2">
    <name type="scientific">Persea americana</name>
    <name type="common">Avocado</name>
    <dbReference type="NCBI Taxonomy" id="3435"/>
    <lineage>
        <taxon>Eukaryota</taxon>
        <taxon>Viridiplantae</taxon>
        <taxon>Streptophyta</taxon>
        <taxon>Embryophyta</taxon>
        <taxon>Tracheophyta</taxon>
        <taxon>Spermatophyta</taxon>
        <taxon>Magnoliopsida</taxon>
        <taxon>Magnoliidae</taxon>
        <taxon>Laurales</taxon>
        <taxon>Lauraceae</taxon>
        <taxon>Persea</taxon>
    </lineage>
</organism>
<sequence length="95" mass="10496">MGRAERARKMGAVPHRRSRCRGHSASLTVAVAAPHLAVEEEASGSVPLDSVQKHCWRVLKENRCRYVSLLLRVAGADQRKKQGADRRKDLAVLAV</sequence>
<protein>
    <submittedName>
        <fullName evidence="1">Uncharacterized protein</fullName>
    </submittedName>
</protein>
<evidence type="ECO:0000313" key="1">
    <source>
        <dbReference type="EMBL" id="KAJ8630038.1"/>
    </source>
</evidence>
<gene>
    <name evidence="1" type="ORF">MRB53_023361</name>
</gene>